<keyword evidence="1" id="KW-0862">Zinc</keyword>
<dbReference type="InterPro" id="IPR001841">
    <property type="entry name" value="Znf_RING"/>
</dbReference>
<organism evidence="5 6">
    <name type="scientific">Nelumbo nucifera</name>
    <name type="common">Sacred lotus</name>
    <dbReference type="NCBI Taxonomy" id="4432"/>
    <lineage>
        <taxon>Eukaryota</taxon>
        <taxon>Viridiplantae</taxon>
        <taxon>Streptophyta</taxon>
        <taxon>Embryophyta</taxon>
        <taxon>Tracheophyta</taxon>
        <taxon>Spermatophyta</taxon>
        <taxon>Magnoliopsida</taxon>
        <taxon>Proteales</taxon>
        <taxon>Nelumbonaceae</taxon>
        <taxon>Nelumbo</taxon>
    </lineage>
</organism>
<dbReference type="PANTHER" id="PTHR47820:SF3">
    <property type="entry name" value="OS07G0499800 PROTEIN"/>
    <property type="match status" value="1"/>
</dbReference>
<feature type="region of interest" description="Disordered" evidence="3">
    <location>
        <begin position="278"/>
        <end position="311"/>
    </location>
</feature>
<keyword evidence="1" id="KW-0479">Metal-binding</keyword>
<dbReference type="Gene3D" id="3.30.40.10">
    <property type="entry name" value="Zinc/RING finger domain, C3HC4 (zinc finger)"/>
    <property type="match status" value="1"/>
</dbReference>
<evidence type="ECO:0000313" key="5">
    <source>
        <dbReference type="EMBL" id="DAD33943.1"/>
    </source>
</evidence>
<comment type="caution">
    <text evidence="5">The sequence shown here is derived from an EMBL/GenBank/DDBJ whole genome shotgun (WGS) entry which is preliminary data.</text>
</comment>
<dbReference type="AlphaFoldDB" id="A0A822YPB8"/>
<dbReference type="InterPro" id="IPR013083">
    <property type="entry name" value="Znf_RING/FYVE/PHD"/>
</dbReference>
<evidence type="ECO:0000256" key="2">
    <source>
        <dbReference type="SAM" id="Coils"/>
    </source>
</evidence>
<keyword evidence="2" id="KW-0175">Coiled coil</keyword>
<dbReference type="CDD" id="cd16647">
    <property type="entry name" value="mRING-HC-C3HC5_NEU1"/>
    <property type="match status" value="1"/>
</dbReference>
<keyword evidence="1" id="KW-0863">Zinc-finger</keyword>
<evidence type="ECO:0000313" key="6">
    <source>
        <dbReference type="Proteomes" id="UP000607653"/>
    </source>
</evidence>
<dbReference type="PANTHER" id="PTHR47820">
    <property type="entry name" value="BNAC05G24000D PROTEIN"/>
    <property type="match status" value="1"/>
</dbReference>
<accession>A0A822YPB8</accession>
<reference evidence="5 6" key="1">
    <citation type="journal article" date="2020" name="Mol. Biol. Evol.">
        <title>Distinct Expression and Methylation Patterns for Genes with Different Fates following a Single Whole-Genome Duplication in Flowering Plants.</title>
        <authorList>
            <person name="Shi T."/>
            <person name="Rahmani R.S."/>
            <person name="Gugger P.F."/>
            <person name="Wang M."/>
            <person name="Li H."/>
            <person name="Zhang Y."/>
            <person name="Li Z."/>
            <person name="Wang Q."/>
            <person name="Van de Peer Y."/>
            <person name="Marchal K."/>
            <person name="Chen J."/>
        </authorList>
    </citation>
    <scope>NUCLEOTIDE SEQUENCE [LARGE SCALE GENOMIC DNA]</scope>
    <source>
        <tissue evidence="5">Leaf</tissue>
    </source>
</reference>
<evidence type="ECO:0000259" key="4">
    <source>
        <dbReference type="PROSITE" id="PS50089"/>
    </source>
</evidence>
<evidence type="ECO:0000256" key="1">
    <source>
        <dbReference type="PROSITE-ProRule" id="PRU00175"/>
    </source>
</evidence>
<dbReference type="Pfam" id="PF13920">
    <property type="entry name" value="zf-C3HC4_3"/>
    <property type="match status" value="1"/>
</dbReference>
<name>A0A822YPB8_NELNU</name>
<dbReference type="SUPFAM" id="SSF57850">
    <property type="entry name" value="RING/U-box"/>
    <property type="match status" value="1"/>
</dbReference>
<keyword evidence="6" id="KW-1185">Reference proteome</keyword>
<feature type="compositionally biased region" description="Polar residues" evidence="3">
    <location>
        <begin position="278"/>
        <end position="290"/>
    </location>
</feature>
<protein>
    <recommendedName>
        <fullName evidence="4">RING-type domain-containing protein</fullName>
    </recommendedName>
</protein>
<gene>
    <name evidence="5" type="ORF">HUJ06_012794</name>
</gene>
<feature type="compositionally biased region" description="Polar residues" evidence="3">
    <location>
        <begin position="243"/>
        <end position="259"/>
    </location>
</feature>
<proteinExistence type="predicted"/>
<dbReference type="PROSITE" id="PS50089">
    <property type="entry name" value="ZF_RING_2"/>
    <property type="match status" value="1"/>
</dbReference>
<sequence>MASSQIEIASPFDCLLRNHNQKCWEKEREGNSIFRASFHKNLKEKLREVHPCVSLPSPTNSNAASSKKSQYLIDNCECWVGGNKRNSHKFAQNRNEDVSVESSDVRRRRSRILDRWASIQARDVITTIERQNRDAELLALSKSQPVSTRQSAFLRGASPTPTESSVDIPKLQASSLVRMWKQYEAEAMLSRSPSGSLCSSVSISIENASFPEPSSDSEACDSDDERCEMLAVAEDSSADSEYDQTTPSEKYSFSQDQISEVNESKRARVAEIIRSPSSGCQIQSPVTSWSDENDREQFPSMESPQHTHSTSRREWRNLPCVRSLCIGEGKATIDLLMQMERERQRELTTLVERRAVSRFPHRDLIQSLIKLRFLHEVAAQDQNPPPSTASQLDQLENGRTIRRSVKNVLASDFQLAMDQVILSYPQIKMQEQNTEDEEMNTTPDQYHEVSYDSNYAAYPMLHLPLRSKNWFQGHEESCDSNEIESTSLQLPLPSYFQESSESSSSIYHHFLNMEIINDLRGHIKQSTEEDEEENPSEHQYHGVSYDFDQLPLPSELRSRNWFQDHDEESVDSYRVASTSLQFPLPSTSYYQETQESSPSFSHHSLEMEVINDLRGYIEQLHEEMSALRKAVESCMNIQLKLKHSIKQDNSGFSAAVSHSGEAKELSNWAPIRKGSCCICYEMQVDTLLYRCGHMCTCFMCAQELQWNRGRCPICRVPIIDVVREFSDS</sequence>
<dbReference type="Proteomes" id="UP000607653">
    <property type="component" value="Unassembled WGS sequence"/>
</dbReference>
<dbReference type="GO" id="GO:0008270">
    <property type="term" value="F:zinc ion binding"/>
    <property type="evidence" value="ECO:0007669"/>
    <property type="project" value="UniProtKB-KW"/>
</dbReference>
<feature type="region of interest" description="Disordered" evidence="3">
    <location>
        <begin position="234"/>
        <end position="259"/>
    </location>
</feature>
<evidence type="ECO:0000256" key="3">
    <source>
        <dbReference type="SAM" id="MobiDB-lite"/>
    </source>
</evidence>
<feature type="domain" description="RING-type" evidence="4">
    <location>
        <begin position="676"/>
        <end position="715"/>
    </location>
</feature>
<dbReference type="EMBL" id="DUZY01000003">
    <property type="protein sequence ID" value="DAD33943.1"/>
    <property type="molecule type" value="Genomic_DNA"/>
</dbReference>
<feature type="coiled-coil region" evidence="2">
    <location>
        <begin position="610"/>
        <end position="637"/>
    </location>
</feature>